<feature type="transmembrane region" description="Helical" evidence="1">
    <location>
        <begin position="69"/>
        <end position="94"/>
    </location>
</feature>
<comment type="caution">
    <text evidence="2">The sequence shown here is derived from an EMBL/GenBank/DDBJ whole genome shotgun (WGS) entry which is preliminary data.</text>
</comment>
<protein>
    <recommendedName>
        <fullName evidence="4">Transmembrane protein</fullName>
    </recommendedName>
</protein>
<evidence type="ECO:0000313" key="2">
    <source>
        <dbReference type="EMBL" id="ERE10039.1"/>
    </source>
</evidence>
<keyword evidence="1" id="KW-1133">Transmembrane helix</keyword>
<feature type="transmembrane region" description="Helical" evidence="1">
    <location>
        <begin position="114"/>
        <end position="135"/>
    </location>
</feature>
<gene>
    <name evidence="2" type="ORF">O166_05520</name>
</gene>
<keyword evidence="1" id="KW-0472">Membrane</keyword>
<sequence length="159" mass="16715">MAVDRKPIPALPHEWGDFLTCVLLHMLLPLLPLLMEAWQLGSPTEPTCAITAAMYAFGIGLSSRNKSMLGLCIIIGAIFSVVFGVVSATAATAVAQAAPATGVSSSPASIPATVATQISHVRAAALVSIGMVFLIHAMERYNKHVVDCIPFWELGKSEG</sequence>
<evidence type="ECO:0008006" key="4">
    <source>
        <dbReference type="Google" id="ProtNLM"/>
    </source>
</evidence>
<dbReference type="Proteomes" id="UP000016426">
    <property type="component" value="Unassembled WGS sequence"/>
</dbReference>
<keyword evidence="1" id="KW-0812">Transmembrane</keyword>
<evidence type="ECO:0000313" key="3">
    <source>
        <dbReference type="Proteomes" id="UP000016426"/>
    </source>
</evidence>
<evidence type="ECO:0000256" key="1">
    <source>
        <dbReference type="SAM" id="Phobius"/>
    </source>
</evidence>
<accession>A0ABN0N813</accession>
<proteinExistence type="predicted"/>
<keyword evidence="3" id="KW-1185">Reference proteome</keyword>
<organism evidence="2 3">
    <name type="scientific">Pseudogulbenkiania ferrooxidans EGD-HP2</name>
    <dbReference type="NCBI Taxonomy" id="1388764"/>
    <lineage>
        <taxon>Bacteria</taxon>
        <taxon>Pseudomonadati</taxon>
        <taxon>Pseudomonadota</taxon>
        <taxon>Betaproteobacteria</taxon>
        <taxon>Neisseriales</taxon>
        <taxon>Chromobacteriaceae</taxon>
        <taxon>Pseudogulbenkiania</taxon>
    </lineage>
</organism>
<reference evidence="2 3" key="1">
    <citation type="journal article" date="2013" name="Genome Announc.">
        <title>Genome Sequence of the Pigment-Producing Bacterium Pseudogulbenkiania ferrooxidans, Isolated from Loktak Lake.</title>
        <authorList>
            <person name="Puranik S."/>
            <person name="Talkal R."/>
            <person name="Qureshi A."/>
            <person name="Khardenavis A."/>
            <person name="Kapley A."/>
            <person name="Purohit H.J."/>
        </authorList>
    </citation>
    <scope>NUCLEOTIDE SEQUENCE [LARGE SCALE GENOMIC DNA]</scope>
    <source>
        <strain evidence="2 3">EGD-HP2</strain>
    </source>
</reference>
<dbReference type="EMBL" id="AVPH01000168">
    <property type="protein sequence ID" value="ERE10039.1"/>
    <property type="molecule type" value="Genomic_DNA"/>
</dbReference>
<name>A0ABN0N813_9NEIS</name>